<evidence type="ECO:0000313" key="6">
    <source>
        <dbReference type="Proteomes" id="UP001431572"/>
    </source>
</evidence>
<dbReference type="PANTHER" id="PTHR31157:SF1">
    <property type="entry name" value="SCP DOMAIN-CONTAINING PROTEIN"/>
    <property type="match status" value="1"/>
</dbReference>
<evidence type="ECO:0000259" key="2">
    <source>
        <dbReference type="Pfam" id="PF00188"/>
    </source>
</evidence>
<feature type="compositionally biased region" description="Low complexity" evidence="1">
    <location>
        <begin position="290"/>
        <end position="315"/>
    </location>
</feature>
<name>A0A8T7LTR4_9CHLR</name>
<evidence type="ECO:0000313" key="5">
    <source>
        <dbReference type="Proteomes" id="UP000521676"/>
    </source>
</evidence>
<dbReference type="InterPro" id="IPR014044">
    <property type="entry name" value="CAP_dom"/>
</dbReference>
<dbReference type="InterPro" id="IPR035940">
    <property type="entry name" value="CAP_sf"/>
</dbReference>
<dbReference type="PANTHER" id="PTHR31157">
    <property type="entry name" value="SCP DOMAIN-CONTAINING PROTEIN"/>
    <property type="match status" value="1"/>
</dbReference>
<dbReference type="Proteomes" id="UP000521676">
    <property type="component" value="Unassembled WGS sequence"/>
</dbReference>
<reference evidence="3 5" key="1">
    <citation type="submission" date="2020-06" db="EMBL/GenBank/DDBJ databases">
        <title>Anoxygenic phototrophic Chloroflexota member uses a Type I reaction center.</title>
        <authorList>
            <person name="Tsuji J.M."/>
            <person name="Shaw N.A."/>
            <person name="Nagashima S."/>
            <person name="Venkiteswaran J."/>
            <person name="Schiff S.L."/>
            <person name="Hanada S."/>
            <person name="Tank M."/>
            <person name="Neufeld J.D."/>
        </authorList>
    </citation>
    <scope>NUCLEOTIDE SEQUENCE [LARGE SCALE GENOMIC DNA]</scope>
    <source>
        <strain evidence="3">L227-S17</strain>
    </source>
</reference>
<sequence length="451" mass="49889">MGKTKYFFRIALVLLILSPLLLVAPGFTNAEAFADQAFANIWQKTDQAIANGSLKASWIWGPEPRLNRYEAYKDSPGGQRLVSYFDKSRMEINNPNGDRNSIWFVTNGLLCRELVSGQMALGDYTTEAKAPAAVPVGGDLDSPYGPTYATFNSIASLNNDHRAGNKNGYVTDFIDRQGAISKNTVYPQRASYAFYENNLGHNIPDVFYNWMAGLKGRGIDWQYVIGLPITEPYWAKFKIAGVEREVLVQLFERRALTFNPANDPVWQVEMGNIGIHYMAWRNSVTPITTTPVAAPTTTPPKSTTPSTTPPTTAAPTPIPTNGLDTEEQAFLGTINQYRAANGKGALSVNQKLTAASRWMSGDMGAKNYFSHTDSLGRDPFKRMNDFGYTYHAAAENIAAGYETAQDVFTGWKNSPGHNTNMLGNYTEIGIGRVYTASSLYKWYWTTDFGTP</sequence>
<feature type="region of interest" description="Disordered" evidence="1">
    <location>
        <begin position="290"/>
        <end position="319"/>
    </location>
</feature>
<dbReference type="EMBL" id="CP128399">
    <property type="protein sequence ID" value="WJW67301.1"/>
    <property type="molecule type" value="Genomic_DNA"/>
</dbReference>
<protein>
    <submittedName>
        <fullName evidence="3">CAP domain-containing protein</fullName>
    </submittedName>
</protein>
<evidence type="ECO:0000313" key="3">
    <source>
        <dbReference type="EMBL" id="NWJ45428.1"/>
    </source>
</evidence>
<dbReference type="Pfam" id="PF00188">
    <property type="entry name" value="CAP"/>
    <property type="match status" value="1"/>
</dbReference>
<proteinExistence type="predicted"/>
<dbReference type="Proteomes" id="UP001431572">
    <property type="component" value="Chromosome 1"/>
</dbReference>
<dbReference type="SUPFAM" id="SSF55797">
    <property type="entry name" value="PR-1-like"/>
    <property type="match status" value="1"/>
</dbReference>
<keyword evidence="6" id="KW-1185">Reference proteome</keyword>
<dbReference type="CDD" id="cd05379">
    <property type="entry name" value="CAP_bacterial"/>
    <property type="match status" value="1"/>
</dbReference>
<dbReference type="Gene3D" id="3.40.33.10">
    <property type="entry name" value="CAP"/>
    <property type="match status" value="1"/>
</dbReference>
<reference evidence="4" key="2">
    <citation type="journal article" date="2024" name="Nature">
        <title>Anoxygenic phototroph of the Chloroflexota uses a type I reaction centre.</title>
        <authorList>
            <person name="Tsuji J.M."/>
            <person name="Shaw N.A."/>
            <person name="Nagashima S."/>
            <person name="Venkiteswaran J.J."/>
            <person name="Schiff S.L."/>
            <person name="Watanabe T."/>
            <person name="Fukui M."/>
            <person name="Hanada S."/>
            <person name="Tank M."/>
            <person name="Neufeld J.D."/>
        </authorList>
    </citation>
    <scope>NUCLEOTIDE SEQUENCE</scope>
    <source>
        <strain evidence="4">L227-S17</strain>
    </source>
</reference>
<organism evidence="3 5">
    <name type="scientific">Candidatus Chlorohelix allophototropha</name>
    <dbReference type="NCBI Taxonomy" id="3003348"/>
    <lineage>
        <taxon>Bacteria</taxon>
        <taxon>Bacillati</taxon>
        <taxon>Chloroflexota</taxon>
        <taxon>Chloroflexia</taxon>
        <taxon>Candidatus Chloroheliales</taxon>
        <taxon>Candidatus Chloroheliaceae</taxon>
        <taxon>Candidatus Chlorohelix</taxon>
    </lineage>
</organism>
<gene>
    <name evidence="3" type="ORF">HXX08_06065</name>
    <name evidence="4" type="ORF">OZ401_000561</name>
</gene>
<dbReference type="RefSeq" id="WP_341469198.1">
    <property type="nucleotide sequence ID" value="NZ_CP128399.1"/>
</dbReference>
<dbReference type="AlphaFoldDB" id="A0A8T7LTR4"/>
<evidence type="ECO:0000256" key="1">
    <source>
        <dbReference type="SAM" id="MobiDB-lite"/>
    </source>
</evidence>
<accession>A0A8T7LTR4</accession>
<feature type="domain" description="SCP" evidence="2">
    <location>
        <begin position="332"/>
        <end position="448"/>
    </location>
</feature>
<dbReference type="EMBL" id="JACATZ010000001">
    <property type="protein sequence ID" value="NWJ45428.1"/>
    <property type="molecule type" value="Genomic_DNA"/>
</dbReference>
<evidence type="ECO:0000313" key="4">
    <source>
        <dbReference type="EMBL" id="WJW67301.1"/>
    </source>
</evidence>